<evidence type="ECO:0000313" key="3">
    <source>
        <dbReference type="EMBL" id="CAL6001587.1"/>
    </source>
</evidence>
<proteinExistence type="predicted"/>
<keyword evidence="4" id="KW-1185">Reference proteome</keyword>
<comment type="caution">
    <text evidence="2">The sequence shown here is derived from an EMBL/GenBank/DDBJ whole genome shotgun (WGS) entry which is preliminary data.</text>
</comment>
<reference evidence="3 4" key="2">
    <citation type="submission" date="2024-07" db="EMBL/GenBank/DDBJ databases">
        <authorList>
            <person name="Akdeniz Z."/>
        </authorList>
    </citation>
    <scope>NUCLEOTIDE SEQUENCE [LARGE SCALE GENOMIC DNA]</scope>
</reference>
<keyword evidence="1" id="KW-0472">Membrane</keyword>
<name>A0AA86UU22_9EUKA</name>
<reference evidence="2" key="1">
    <citation type="submission" date="2023-06" db="EMBL/GenBank/DDBJ databases">
        <authorList>
            <person name="Kurt Z."/>
        </authorList>
    </citation>
    <scope>NUCLEOTIDE SEQUENCE</scope>
</reference>
<accession>A0AA86UU22</accession>
<dbReference type="AlphaFoldDB" id="A0AA86UU22"/>
<dbReference type="Proteomes" id="UP001642409">
    <property type="component" value="Unassembled WGS sequence"/>
</dbReference>
<evidence type="ECO:0000313" key="4">
    <source>
        <dbReference type="Proteomes" id="UP001642409"/>
    </source>
</evidence>
<gene>
    <name evidence="3" type="ORF">HINF_LOCUS17507</name>
    <name evidence="2" type="ORF">HINF_LOCUS55589</name>
</gene>
<feature type="transmembrane region" description="Helical" evidence="1">
    <location>
        <begin position="20"/>
        <end position="42"/>
    </location>
</feature>
<sequence length="167" mass="19557">MCHSLFGSTCLYYLDQLNLFILHFFLIFPSHSFIISVIFKIYKQFYYISIYTSLHLLFKDGLNNFVDHLFVLVFHFNSGQIIELALELVRVPVREVLLRDESPVPPQFLLREFEQFNVGLCPELTADLVPGVVVRLRFGVVDQKGLNVNYIKLRENVELDKAVKKNW</sequence>
<keyword evidence="1" id="KW-0812">Transmembrane</keyword>
<evidence type="ECO:0000256" key="1">
    <source>
        <dbReference type="SAM" id="Phobius"/>
    </source>
</evidence>
<evidence type="ECO:0000313" key="2">
    <source>
        <dbReference type="EMBL" id="CAI9967944.1"/>
    </source>
</evidence>
<dbReference type="EMBL" id="CAXDID020000044">
    <property type="protein sequence ID" value="CAL6001587.1"/>
    <property type="molecule type" value="Genomic_DNA"/>
</dbReference>
<organism evidence="2">
    <name type="scientific">Hexamita inflata</name>
    <dbReference type="NCBI Taxonomy" id="28002"/>
    <lineage>
        <taxon>Eukaryota</taxon>
        <taxon>Metamonada</taxon>
        <taxon>Diplomonadida</taxon>
        <taxon>Hexamitidae</taxon>
        <taxon>Hexamitinae</taxon>
        <taxon>Hexamita</taxon>
    </lineage>
</organism>
<keyword evidence="1" id="KW-1133">Transmembrane helix</keyword>
<dbReference type="EMBL" id="CATOUU010001031">
    <property type="protein sequence ID" value="CAI9967944.1"/>
    <property type="molecule type" value="Genomic_DNA"/>
</dbReference>
<protein>
    <submittedName>
        <fullName evidence="3">Hypothetical_protein</fullName>
    </submittedName>
</protein>